<dbReference type="SUPFAM" id="SSF51430">
    <property type="entry name" value="NAD(P)-linked oxidoreductase"/>
    <property type="match status" value="1"/>
</dbReference>
<dbReference type="RefSeq" id="WP_220201526.1">
    <property type="nucleotide sequence ID" value="NZ_BNJK01000001.1"/>
</dbReference>
<gene>
    <name evidence="3" type="ORF">KSF_006240</name>
</gene>
<dbReference type="InterPro" id="IPR036812">
    <property type="entry name" value="NAD(P)_OxRdtase_dom_sf"/>
</dbReference>
<name>A0A8J3IJ29_9CHLR</name>
<dbReference type="FunFam" id="3.20.20.100:FF:000004">
    <property type="entry name" value="Oxidoreductase, aldo/keto reductase"/>
    <property type="match status" value="1"/>
</dbReference>
<dbReference type="PRINTS" id="PR00069">
    <property type="entry name" value="ALDKETRDTASE"/>
</dbReference>
<dbReference type="InterPro" id="IPR050523">
    <property type="entry name" value="AKR_Detox_Biosynth"/>
</dbReference>
<dbReference type="GO" id="GO:0016491">
    <property type="term" value="F:oxidoreductase activity"/>
    <property type="evidence" value="ECO:0007669"/>
    <property type="project" value="UniProtKB-KW"/>
</dbReference>
<dbReference type="GO" id="GO:0005829">
    <property type="term" value="C:cytosol"/>
    <property type="evidence" value="ECO:0007669"/>
    <property type="project" value="TreeGrafter"/>
</dbReference>
<dbReference type="EMBL" id="BNJK01000001">
    <property type="protein sequence ID" value="GHO90576.1"/>
    <property type="molecule type" value="Genomic_DNA"/>
</dbReference>
<keyword evidence="1" id="KW-0560">Oxidoreductase</keyword>
<organism evidence="3 4">
    <name type="scientific">Reticulibacter mediterranei</name>
    <dbReference type="NCBI Taxonomy" id="2778369"/>
    <lineage>
        <taxon>Bacteria</taxon>
        <taxon>Bacillati</taxon>
        <taxon>Chloroflexota</taxon>
        <taxon>Ktedonobacteria</taxon>
        <taxon>Ktedonobacterales</taxon>
        <taxon>Reticulibacteraceae</taxon>
        <taxon>Reticulibacter</taxon>
    </lineage>
</organism>
<evidence type="ECO:0000259" key="2">
    <source>
        <dbReference type="Pfam" id="PF00248"/>
    </source>
</evidence>
<dbReference type="PANTHER" id="PTHR43364:SF4">
    <property type="entry name" value="NAD(P)-LINKED OXIDOREDUCTASE SUPERFAMILY PROTEIN"/>
    <property type="match status" value="1"/>
</dbReference>
<dbReference type="Gene3D" id="3.20.20.100">
    <property type="entry name" value="NADP-dependent oxidoreductase domain"/>
    <property type="match status" value="1"/>
</dbReference>
<dbReference type="AlphaFoldDB" id="A0A8J3IJ29"/>
<dbReference type="InterPro" id="IPR023210">
    <property type="entry name" value="NADP_OxRdtase_dom"/>
</dbReference>
<evidence type="ECO:0000313" key="4">
    <source>
        <dbReference type="Proteomes" id="UP000597444"/>
    </source>
</evidence>
<dbReference type="CDD" id="cd19080">
    <property type="entry name" value="AKR_AKR9A_9B"/>
    <property type="match status" value="1"/>
</dbReference>
<dbReference type="Proteomes" id="UP000597444">
    <property type="component" value="Unassembled WGS sequence"/>
</dbReference>
<dbReference type="Pfam" id="PF00248">
    <property type="entry name" value="Aldo_ket_red"/>
    <property type="match status" value="1"/>
</dbReference>
<dbReference type="PANTHER" id="PTHR43364">
    <property type="entry name" value="NADH-SPECIFIC METHYLGLYOXAL REDUCTASE-RELATED"/>
    <property type="match status" value="1"/>
</dbReference>
<evidence type="ECO:0000313" key="3">
    <source>
        <dbReference type="EMBL" id="GHO90576.1"/>
    </source>
</evidence>
<keyword evidence="4" id="KW-1185">Reference proteome</keyword>
<proteinExistence type="predicted"/>
<reference evidence="3" key="1">
    <citation type="submission" date="2020-10" db="EMBL/GenBank/DDBJ databases">
        <title>Taxonomic study of unclassified bacteria belonging to the class Ktedonobacteria.</title>
        <authorList>
            <person name="Yabe S."/>
            <person name="Wang C.M."/>
            <person name="Zheng Y."/>
            <person name="Sakai Y."/>
            <person name="Cavaletti L."/>
            <person name="Monciardini P."/>
            <person name="Donadio S."/>
        </authorList>
    </citation>
    <scope>NUCLEOTIDE SEQUENCE</scope>
    <source>
        <strain evidence="3">ID150040</strain>
    </source>
</reference>
<comment type="caution">
    <text evidence="3">The sequence shown here is derived from an EMBL/GenBank/DDBJ whole genome shotgun (WGS) entry which is preliminary data.</text>
</comment>
<feature type="domain" description="NADP-dependent oxidoreductase" evidence="2">
    <location>
        <begin position="15"/>
        <end position="305"/>
    </location>
</feature>
<sequence>MRYKLFGHSGLRVSELCLGTMTFGEEWGYGTSKETCRQIFETFLQAGGNFLDTANLYTNGTSERYLGEFVQDEREHLVLATKYTMSSPGHDPNAAGTQRKNLVQSLEASLKRLGTDYIDVYFIHMWDFLTPIEEVMRALDDMIRAGKVLYVGISNTPAWIISRANTLAELRGWTAFTGIQVEYNLIGRAAERELLPMARSLDLAVTVWSPLASGILTGKYNQGQGGGRAGLAVANERSLSIAAEVVKIAEARECSPSQVALSWVRQQPGVIIPILGARTVAQLKENLQCLQIRLTEEEMSQLDAASQIDLGYPHTYLQPTDPHNFAYGGMFDQIDAHRGIEAIPNL</sequence>
<accession>A0A8J3IJ29</accession>
<dbReference type="InterPro" id="IPR020471">
    <property type="entry name" value="AKR"/>
</dbReference>
<evidence type="ECO:0000256" key="1">
    <source>
        <dbReference type="ARBA" id="ARBA00023002"/>
    </source>
</evidence>
<protein>
    <submittedName>
        <fullName evidence="3">Oxidoreductase</fullName>
    </submittedName>
</protein>